<sequence>MDPLSAIGLAGTIVQFVDFSCKIVGHGVELYKEGSLELNKQVEYTTRDLRNFVVKLQAQPSKRAQKDATADLSENDLALEKLCRDCNEVAEELLERLSRLEVKITPPKEPEKNASKNEIQEWKIRYYEYKKQAEKLGKTLRIGLLNVWNREQIQETAERLERYRVAIQTRLLGALVERVNTLSLQQSHRFDNLDVETKRIVSALLEDVRTNLSKDIRHQTEALAQLINQREIVIKGENKKRRVVDIDQDLGQDEAFPIEEARKQESSIRLSINREILKSLDFEAQNERYEGVCEAHKRTFEWIFQDSRAEDVQWDSFVDWLKTGDGLYWIQGKAGSGKSTLMKYICYNPSTKQNLSIWANSKTLYTAEFYFWALGPHTLQKSQIGLLRALLYQILEQSSDLIPVVCPEQWAALYASISLSNSSKMEPWTLSALSSSWKRLIKSFSAEDCQSKLAVFVDGLDEFEGLDSDIAKLFRAAAKSPHVKFCVSSRPERAYEKAFEELPSLKLQDLTHNDIRSYVEDRLVKDENMEELLRREPVQAEELVDEVVKTANGVFLWVYLVISSLLKGLSNDDEIADLQRELRRLPKSLKDLYIHMIVPDGEIRYRQEAITFFQLVNATQFLDGDLHVPEPMNILGMCLAMEPDEKVAAMTKGFIADPNAMAPVFKNMSRRLKSRTGGLLEVQVRGTKAMKILPNMAVAYLHRTVQEFLITPEMRVFFQEETDFNPDHAMLKSCVYQLQIMNPEDRDLLWLSAINYARRNQMRGPSPQSIFLDQLYTKTPRRKYIGHGSELKRRYIGDVNNVPVYRLSNNYEYFLYMAVEFDLHMYLREVLDINQQFPTGIVKRNLLRYALNMKYSTSPETMLTLLSCGCDAFDSSILQWQPGSARRKSKTALEKERTAILRAAIRYLDNIYPSGHTTDRYERELKLWANVLQILVPPKASRISSKIDFPSHAYGEAIRRLYAPFPELQKWLLSHAEDASEASIRKSCRTQ</sequence>
<dbReference type="InterPro" id="IPR027417">
    <property type="entry name" value="P-loop_NTPase"/>
</dbReference>
<dbReference type="InterPro" id="IPR056884">
    <property type="entry name" value="NPHP3-like_N"/>
</dbReference>
<evidence type="ECO:0000259" key="2">
    <source>
        <dbReference type="Pfam" id="PF24883"/>
    </source>
</evidence>
<name>A0A4Z1INS0_9HELO</name>
<keyword evidence="5" id="KW-1185">Reference proteome</keyword>
<evidence type="ECO:0000259" key="3">
    <source>
        <dbReference type="Pfam" id="PF25053"/>
    </source>
</evidence>
<gene>
    <name evidence="4" type="ORF">BELL_1182g00010</name>
</gene>
<dbReference type="Gene3D" id="3.40.50.300">
    <property type="entry name" value="P-loop containing nucleotide triphosphate hydrolases"/>
    <property type="match status" value="1"/>
</dbReference>
<feature type="domain" description="DUF7791" evidence="3">
    <location>
        <begin position="604"/>
        <end position="745"/>
    </location>
</feature>
<dbReference type="Proteomes" id="UP000297229">
    <property type="component" value="Unassembled WGS sequence"/>
</dbReference>
<evidence type="ECO:0000313" key="5">
    <source>
        <dbReference type="Proteomes" id="UP000297229"/>
    </source>
</evidence>
<feature type="domain" description="Nephrocystin 3-like N-terminal" evidence="2">
    <location>
        <begin position="299"/>
        <end position="490"/>
    </location>
</feature>
<dbReference type="AlphaFoldDB" id="A0A4Z1INS0"/>
<protein>
    <submittedName>
        <fullName evidence="4">Uncharacterized protein</fullName>
    </submittedName>
</protein>
<dbReference type="PANTHER" id="PTHR10039">
    <property type="entry name" value="AMELOGENIN"/>
    <property type="match status" value="1"/>
</dbReference>
<dbReference type="InterPro" id="IPR056693">
    <property type="entry name" value="DUF7791"/>
</dbReference>
<dbReference type="PANTHER" id="PTHR10039:SF5">
    <property type="entry name" value="NACHT DOMAIN-CONTAINING PROTEIN"/>
    <property type="match status" value="1"/>
</dbReference>
<reference evidence="4 5" key="1">
    <citation type="submission" date="2017-12" db="EMBL/GenBank/DDBJ databases">
        <title>Comparative genomics of Botrytis spp.</title>
        <authorList>
            <person name="Valero-Jimenez C.A."/>
            <person name="Tapia P."/>
            <person name="Veloso J."/>
            <person name="Silva-Moreno E."/>
            <person name="Staats M."/>
            <person name="Valdes J.H."/>
            <person name="Van Kan J.A.L."/>
        </authorList>
    </citation>
    <scope>NUCLEOTIDE SEQUENCE [LARGE SCALE GENOMIC DNA]</scope>
    <source>
        <strain evidence="4 5">Be9601</strain>
    </source>
</reference>
<evidence type="ECO:0000256" key="1">
    <source>
        <dbReference type="ARBA" id="ARBA00022737"/>
    </source>
</evidence>
<comment type="caution">
    <text evidence="4">The sequence shown here is derived from an EMBL/GenBank/DDBJ whole genome shotgun (WGS) entry which is preliminary data.</text>
</comment>
<proteinExistence type="predicted"/>
<dbReference type="Pfam" id="PF25053">
    <property type="entry name" value="DUF7791"/>
    <property type="match status" value="1"/>
</dbReference>
<dbReference type="STRING" id="278938.A0A4Z1INS0"/>
<evidence type="ECO:0000313" key="4">
    <source>
        <dbReference type="EMBL" id="TGO60900.1"/>
    </source>
</evidence>
<organism evidence="4 5">
    <name type="scientific">Botrytis elliptica</name>
    <dbReference type="NCBI Taxonomy" id="278938"/>
    <lineage>
        <taxon>Eukaryota</taxon>
        <taxon>Fungi</taxon>
        <taxon>Dikarya</taxon>
        <taxon>Ascomycota</taxon>
        <taxon>Pezizomycotina</taxon>
        <taxon>Leotiomycetes</taxon>
        <taxon>Helotiales</taxon>
        <taxon>Sclerotiniaceae</taxon>
        <taxon>Botrytis</taxon>
    </lineage>
</organism>
<dbReference type="Pfam" id="PF24883">
    <property type="entry name" value="NPHP3_N"/>
    <property type="match status" value="1"/>
</dbReference>
<accession>A0A4Z1INS0</accession>
<keyword evidence="1" id="KW-0677">Repeat</keyword>
<dbReference type="SUPFAM" id="SSF52540">
    <property type="entry name" value="P-loop containing nucleoside triphosphate hydrolases"/>
    <property type="match status" value="1"/>
</dbReference>
<dbReference type="EMBL" id="PQXM01001180">
    <property type="protein sequence ID" value="TGO60900.1"/>
    <property type="molecule type" value="Genomic_DNA"/>
</dbReference>